<name>A0A3N2RB48_LYSEN</name>
<evidence type="ECO:0000313" key="5">
    <source>
        <dbReference type="Proteomes" id="UP000275910"/>
    </source>
</evidence>
<feature type="region of interest" description="Disordered" evidence="1">
    <location>
        <begin position="25"/>
        <end position="56"/>
    </location>
</feature>
<dbReference type="Gene3D" id="2.40.128.110">
    <property type="entry name" value="Lipid/polyisoprenoid-binding, YceI-like"/>
    <property type="match status" value="1"/>
</dbReference>
<evidence type="ECO:0000256" key="1">
    <source>
        <dbReference type="SAM" id="MobiDB-lite"/>
    </source>
</evidence>
<dbReference type="Proteomes" id="UP000275910">
    <property type="component" value="Unassembled WGS sequence"/>
</dbReference>
<dbReference type="PANTHER" id="PTHR34406">
    <property type="entry name" value="PROTEIN YCEI"/>
    <property type="match status" value="1"/>
</dbReference>
<feature type="domain" description="Lipid/polyisoprenoid-binding YceI-like" evidence="3">
    <location>
        <begin position="56"/>
        <end position="223"/>
    </location>
</feature>
<feature type="region of interest" description="Disordered" evidence="1">
    <location>
        <begin position="226"/>
        <end position="275"/>
    </location>
</feature>
<dbReference type="EMBL" id="RCTY01000055">
    <property type="protein sequence ID" value="ROU04694.1"/>
    <property type="molecule type" value="Genomic_DNA"/>
</dbReference>
<feature type="chain" id="PRO_5018069475" evidence="2">
    <location>
        <begin position="24"/>
        <end position="275"/>
    </location>
</feature>
<feature type="compositionally biased region" description="Low complexity" evidence="1">
    <location>
        <begin position="25"/>
        <end position="50"/>
    </location>
</feature>
<dbReference type="RefSeq" id="WP_123649342.1">
    <property type="nucleotide sequence ID" value="NZ_RCTY01000055.1"/>
</dbReference>
<protein>
    <submittedName>
        <fullName evidence="4">Polyisoprenoid-binding protein</fullName>
    </submittedName>
</protein>
<sequence>MSLNRPCAIVLAALAALAGAATAAPADAQRPAAQPAAAATDARTEATPAAQSDPGTYGFDPVHTRVLFALSHAGFSQAIGTVSGAAGTLRFDPADWRGARLDVQVPLTRLELGDGKWNKAALARNLLDGKRWPNARFVSERIEPAAGDPKRFQVCGTLSLHGVDGPLCLQVRFNQLKRHPLPPFHRTAGFSATGTLSRAAFGIDAWKSVIGDEVELRIEAEAVRDKYVGDSPKGADAAGADAAPDSRSDSVPDSVRPDPAPPTPANAQPEPEPSR</sequence>
<evidence type="ECO:0000313" key="4">
    <source>
        <dbReference type="EMBL" id="ROU04694.1"/>
    </source>
</evidence>
<evidence type="ECO:0000256" key="2">
    <source>
        <dbReference type="SAM" id="SignalP"/>
    </source>
</evidence>
<dbReference type="PANTHER" id="PTHR34406:SF1">
    <property type="entry name" value="PROTEIN YCEI"/>
    <property type="match status" value="1"/>
</dbReference>
<evidence type="ECO:0000259" key="3">
    <source>
        <dbReference type="SMART" id="SM00867"/>
    </source>
</evidence>
<comment type="caution">
    <text evidence="4">The sequence shown here is derived from an EMBL/GenBank/DDBJ whole genome shotgun (WGS) entry which is preliminary data.</text>
</comment>
<dbReference type="InterPro" id="IPR007372">
    <property type="entry name" value="Lipid/polyisoprenoid-bd_YceI"/>
</dbReference>
<accession>A0A3N2RB48</accession>
<dbReference type="Pfam" id="PF04264">
    <property type="entry name" value="YceI"/>
    <property type="match status" value="1"/>
</dbReference>
<feature type="signal peptide" evidence="2">
    <location>
        <begin position="1"/>
        <end position="23"/>
    </location>
</feature>
<feature type="compositionally biased region" description="Low complexity" evidence="1">
    <location>
        <begin position="230"/>
        <end position="243"/>
    </location>
</feature>
<dbReference type="AlphaFoldDB" id="A0A3N2RB48"/>
<organism evidence="4 5">
    <name type="scientific">Lysobacter enzymogenes</name>
    <dbReference type="NCBI Taxonomy" id="69"/>
    <lineage>
        <taxon>Bacteria</taxon>
        <taxon>Pseudomonadati</taxon>
        <taxon>Pseudomonadota</taxon>
        <taxon>Gammaproteobacteria</taxon>
        <taxon>Lysobacterales</taxon>
        <taxon>Lysobacteraceae</taxon>
        <taxon>Lysobacter</taxon>
    </lineage>
</organism>
<reference evidence="4 5" key="1">
    <citation type="submission" date="2018-10" db="EMBL/GenBank/DDBJ databases">
        <title>The genome of Lysobacter enzymogenes OH11.</title>
        <authorList>
            <person name="Liu F."/>
            <person name="Zhao Y."/>
            <person name="Qian G."/>
            <person name="Chen Y."/>
            <person name="Xu H."/>
        </authorList>
    </citation>
    <scope>NUCLEOTIDE SEQUENCE [LARGE SCALE GENOMIC DNA]</scope>
    <source>
        <strain evidence="4 5">OH11</strain>
    </source>
</reference>
<keyword evidence="2" id="KW-0732">Signal</keyword>
<dbReference type="InterPro" id="IPR036761">
    <property type="entry name" value="TTHA0802/YceI-like_sf"/>
</dbReference>
<proteinExistence type="predicted"/>
<dbReference type="SUPFAM" id="SSF101874">
    <property type="entry name" value="YceI-like"/>
    <property type="match status" value="1"/>
</dbReference>
<gene>
    <name evidence="4" type="ORF">D9T17_21405</name>
</gene>
<dbReference type="SMART" id="SM00867">
    <property type="entry name" value="YceI"/>
    <property type="match status" value="1"/>
</dbReference>